<feature type="compositionally biased region" description="Low complexity" evidence="1">
    <location>
        <begin position="26"/>
        <end position="44"/>
    </location>
</feature>
<proteinExistence type="predicted"/>
<sequence>MSRRGAAVELPAEIDSGAEEDGRGSRGVAAQSRSSRQRSSVAQMVRRRARGAAEDWRALPP</sequence>
<dbReference type="Proteomes" id="UP000008021">
    <property type="component" value="Chromosome 7"/>
</dbReference>
<evidence type="ECO:0000313" key="3">
    <source>
        <dbReference type="Proteomes" id="UP000008021"/>
    </source>
</evidence>
<evidence type="ECO:0000256" key="1">
    <source>
        <dbReference type="SAM" id="MobiDB-lite"/>
    </source>
</evidence>
<reference evidence="2" key="2">
    <citation type="submission" date="2018-05" db="EMBL/GenBank/DDBJ databases">
        <title>OmerRS3 (Oryza meridionalis Reference Sequence Version 3).</title>
        <authorList>
            <person name="Zhang J."/>
            <person name="Kudrna D."/>
            <person name="Lee S."/>
            <person name="Talag J."/>
            <person name="Welchert J."/>
            <person name="Wing R.A."/>
        </authorList>
    </citation>
    <scope>NUCLEOTIDE SEQUENCE [LARGE SCALE GENOMIC DNA]</scope>
    <source>
        <strain evidence="2">cv. OR44</strain>
    </source>
</reference>
<accession>A0A0E0EE50</accession>
<name>A0A0E0EE50_9ORYZ</name>
<dbReference type="EnsemblPlants" id="OMERI07G18040.1">
    <property type="protein sequence ID" value="OMERI07G18040.1"/>
    <property type="gene ID" value="OMERI07G18040"/>
</dbReference>
<reference evidence="2" key="1">
    <citation type="submission" date="2015-04" db="UniProtKB">
        <authorList>
            <consortium name="EnsemblPlants"/>
        </authorList>
    </citation>
    <scope>IDENTIFICATION</scope>
</reference>
<feature type="compositionally biased region" description="Basic and acidic residues" evidence="1">
    <location>
        <begin position="51"/>
        <end position="61"/>
    </location>
</feature>
<protein>
    <submittedName>
        <fullName evidence="2">Uncharacterized protein</fullName>
    </submittedName>
</protein>
<dbReference type="HOGENOM" id="CLU_2926607_0_0_1"/>
<dbReference type="Gramene" id="OMERI07G18040.1">
    <property type="protein sequence ID" value="OMERI07G18040.1"/>
    <property type="gene ID" value="OMERI07G18040"/>
</dbReference>
<keyword evidence="3" id="KW-1185">Reference proteome</keyword>
<organism evidence="2">
    <name type="scientific">Oryza meridionalis</name>
    <dbReference type="NCBI Taxonomy" id="40149"/>
    <lineage>
        <taxon>Eukaryota</taxon>
        <taxon>Viridiplantae</taxon>
        <taxon>Streptophyta</taxon>
        <taxon>Embryophyta</taxon>
        <taxon>Tracheophyta</taxon>
        <taxon>Spermatophyta</taxon>
        <taxon>Magnoliopsida</taxon>
        <taxon>Liliopsida</taxon>
        <taxon>Poales</taxon>
        <taxon>Poaceae</taxon>
        <taxon>BOP clade</taxon>
        <taxon>Oryzoideae</taxon>
        <taxon>Oryzeae</taxon>
        <taxon>Oryzinae</taxon>
        <taxon>Oryza</taxon>
    </lineage>
</organism>
<feature type="region of interest" description="Disordered" evidence="1">
    <location>
        <begin position="1"/>
        <end position="61"/>
    </location>
</feature>
<dbReference type="AlphaFoldDB" id="A0A0E0EE50"/>
<evidence type="ECO:0000313" key="2">
    <source>
        <dbReference type="EnsemblPlants" id="OMERI07G18040.1"/>
    </source>
</evidence>